<keyword evidence="3" id="KW-1185">Reference proteome</keyword>
<dbReference type="InterPro" id="IPR003959">
    <property type="entry name" value="ATPase_AAA_core"/>
</dbReference>
<dbReference type="RefSeq" id="WP_109740841.1">
    <property type="nucleotide sequence ID" value="NZ_QGGO01000001.1"/>
</dbReference>
<protein>
    <submittedName>
        <fullName evidence="2">Putative ATP-binding protein involved in virulence</fullName>
    </submittedName>
</protein>
<evidence type="ECO:0000313" key="3">
    <source>
        <dbReference type="Proteomes" id="UP000245489"/>
    </source>
</evidence>
<organism evidence="2 3">
    <name type="scientific">Arcicella aurantiaca</name>
    <dbReference type="NCBI Taxonomy" id="591202"/>
    <lineage>
        <taxon>Bacteria</taxon>
        <taxon>Pseudomonadati</taxon>
        <taxon>Bacteroidota</taxon>
        <taxon>Cytophagia</taxon>
        <taxon>Cytophagales</taxon>
        <taxon>Flectobacillaceae</taxon>
        <taxon>Arcicella</taxon>
    </lineage>
</organism>
<dbReference type="AlphaFoldDB" id="A0A316EET9"/>
<evidence type="ECO:0000259" key="1">
    <source>
        <dbReference type="Pfam" id="PF13304"/>
    </source>
</evidence>
<feature type="domain" description="ATPase AAA-type core" evidence="1">
    <location>
        <begin position="35"/>
        <end position="323"/>
    </location>
</feature>
<keyword evidence="2" id="KW-0067">ATP-binding</keyword>
<dbReference type="GO" id="GO:0005524">
    <property type="term" value="F:ATP binding"/>
    <property type="evidence" value="ECO:0007669"/>
    <property type="project" value="UniProtKB-KW"/>
</dbReference>
<dbReference type="Gene3D" id="3.40.50.300">
    <property type="entry name" value="P-loop containing nucleotide triphosphate hydrolases"/>
    <property type="match status" value="1"/>
</dbReference>
<keyword evidence="2" id="KW-0547">Nucleotide-binding</keyword>
<gene>
    <name evidence="2" type="ORF">LV89_00042</name>
</gene>
<reference evidence="2 3" key="1">
    <citation type="submission" date="2018-05" db="EMBL/GenBank/DDBJ databases">
        <title>Genomic Encyclopedia of Archaeal and Bacterial Type Strains, Phase II (KMG-II): from individual species to whole genera.</title>
        <authorList>
            <person name="Goeker M."/>
        </authorList>
    </citation>
    <scope>NUCLEOTIDE SEQUENCE [LARGE SCALE GENOMIC DNA]</scope>
    <source>
        <strain evidence="2 3">DSM 22214</strain>
    </source>
</reference>
<dbReference type="Proteomes" id="UP000245489">
    <property type="component" value="Unassembled WGS sequence"/>
</dbReference>
<dbReference type="PANTHER" id="PTHR43581">
    <property type="entry name" value="ATP/GTP PHOSPHATASE"/>
    <property type="match status" value="1"/>
</dbReference>
<proteinExistence type="predicted"/>
<accession>A0A316EET9</accession>
<dbReference type="Pfam" id="PF13304">
    <property type="entry name" value="AAA_21"/>
    <property type="match status" value="1"/>
</dbReference>
<dbReference type="OrthoDB" id="9805802at2"/>
<comment type="caution">
    <text evidence="2">The sequence shown here is derived from an EMBL/GenBank/DDBJ whole genome shotgun (WGS) entry which is preliminary data.</text>
</comment>
<dbReference type="GO" id="GO:0016887">
    <property type="term" value="F:ATP hydrolysis activity"/>
    <property type="evidence" value="ECO:0007669"/>
    <property type="project" value="InterPro"/>
</dbReference>
<dbReference type="InterPro" id="IPR027417">
    <property type="entry name" value="P-loop_NTPase"/>
</dbReference>
<dbReference type="PANTHER" id="PTHR43581:SF2">
    <property type="entry name" value="EXCINUCLEASE ATPASE SUBUNIT"/>
    <property type="match status" value="1"/>
</dbReference>
<dbReference type="SUPFAM" id="SSF52540">
    <property type="entry name" value="P-loop containing nucleoside triphosphate hydrolases"/>
    <property type="match status" value="1"/>
</dbReference>
<dbReference type="InterPro" id="IPR051396">
    <property type="entry name" value="Bact_Antivir_Def_Nuclease"/>
</dbReference>
<dbReference type="EMBL" id="QGGO01000001">
    <property type="protein sequence ID" value="PWK29203.1"/>
    <property type="molecule type" value="Genomic_DNA"/>
</dbReference>
<name>A0A316EET9_9BACT</name>
<evidence type="ECO:0000313" key="2">
    <source>
        <dbReference type="EMBL" id="PWK29203.1"/>
    </source>
</evidence>
<sequence length="436" mass="50300">MENFRIESLEINKIGAFEHIKMDFPKKTDPDKAEIHILTGENGTGKSTVLESLAQSFGTGANINFLPKKLWDDTGIADVHFSENLNSILDFDVLKQNNTLGINKLGQIKFQEKIFNYSERLNNPDDYTFNFVTIAYSGHRSFSDVKVSGIDENLENSMVNALSFQKSINPKTILQWLANTKSKEYIAKGKGDENKSLLFAQKILDIEKIISEIICAKNEENVRIELEEDKFQIQLKIRNHFLSFDQLPDGIKSVFGWVADLVIRLHRLKWENDTPIFERNFILFLDEIEVHLHPAWQRKILPVVQKLFKNAQIFISTHSPFVVGSVDGAWVHKLKKGDDGFAVLDGEPVLSEDAESYDTILEEIFGIKERFGDEIEIKLKEFSDITKEILKGNEHRLVRWNEIILFFENQERPDEIMSYITPQIRQINRIRNQVVA</sequence>